<dbReference type="Gene3D" id="3.60.40.10">
    <property type="entry name" value="PPM-type phosphatase domain"/>
    <property type="match status" value="1"/>
</dbReference>
<sequence>MNRLGSQRQLSIQDSTEVGVARRAGACLAADLDFSEVRAGQLALIITESATNILKHADGGEILLRTVYNGDRGGVEVLAIDAGPGIPDLERQMVDGQSSAGSYGVGLGAMQRLAQTIDIYTAPGSGCILWTLIWDDGIGPAEDDWQLGAVCLPMIGEESCGDDWYVREDSGLLTMLVTDGLGHGPLAADASRAASLAIKEAPLRPPGALMETVHTALKGTRGAAAAIAQFGSEQGEMVFAGIGNISASFFNDSKRRHLLSHNGIVGSNVRKIQEFREPWRNGNLCIAHSDGIGTRWNLDDYPGLERCHPALIAAVIYRDHSRRRDDVSIVAVREVSELL</sequence>
<keyword evidence="3" id="KW-0067">ATP-binding</keyword>
<evidence type="ECO:0000259" key="1">
    <source>
        <dbReference type="Pfam" id="PF07228"/>
    </source>
</evidence>
<dbReference type="Proteomes" id="UP001501337">
    <property type="component" value="Unassembled WGS sequence"/>
</dbReference>
<gene>
    <name evidence="3" type="ORF">GCM10022278_09910</name>
</gene>
<dbReference type="InterPro" id="IPR001932">
    <property type="entry name" value="PPM-type_phosphatase-like_dom"/>
</dbReference>
<evidence type="ECO:0000313" key="3">
    <source>
        <dbReference type="EMBL" id="GAA3953004.1"/>
    </source>
</evidence>
<keyword evidence="4" id="KW-1185">Reference proteome</keyword>
<evidence type="ECO:0000313" key="4">
    <source>
        <dbReference type="Proteomes" id="UP001501337"/>
    </source>
</evidence>
<dbReference type="PANTHER" id="PTHR35801">
    <property type="entry name" value="PHOSPHOSERINE PHOSPHATASE RSBX"/>
    <property type="match status" value="1"/>
</dbReference>
<dbReference type="InterPro" id="IPR036457">
    <property type="entry name" value="PPM-type-like_dom_sf"/>
</dbReference>
<feature type="domain" description="Histidine kinase/HSP90-like ATPase" evidence="2">
    <location>
        <begin position="17"/>
        <end position="125"/>
    </location>
</feature>
<dbReference type="EMBL" id="BAABBO010000002">
    <property type="protein sequence ID" value="GAA3953004.1"/>
    <property type="molecule type" value="Genomic_DNA"/>
</dbReference>
<comment type="caution">
    <text evidence="3">The sequence shown here is derived from an EMBL/GenBank/DDBJ whole genome shotgun (WGS) entry which is preliminary data.</text>
</comment>
<dbReference type="RefSeq" id="WP_344803935.1">
    <property type="nucleotide sequence ID" value="NZ_BAABBO010000002.1"/>
</dbReference>
<dbReference type="Pfam" id="PF07228">
    <property type="entry name" value="SpoIIE"/>
    <property type="match status" value="1"/>
</dbReference>
<organism evidence="3 4">
    <name type="scientific">Allohahella marinimesophila</name>
    <dbReference type="NCBI Taxonomy" id="1054972"/>
    <lineage>
        <taxon>Bacteria</taxon>
        <taxon>Pseudomonadati</taxon>
        <taxon>Pseudomonadota</taxon>
        <taxon>Gammaproteobacteria</taxon>
        <taxon>Oceanospirillales</taxon>
        <taxon>Hahellaceae</taxon>
        <taxon>Allohahella</taxon>
    </lineage>
</organism>
<accession>A0ABP7NSD4</accession>
<dbReference type="CDD" id="cd16934">
    <property type="entry name" value="HATPase_RsbT-like"/>
    <property type="match status" value="1"/>
</dbReference>
<dbReference type="GO" id="GO:0005524">
    <property type="term" value="F:ATP binding"/>
    <property type="evidence" value="ECO:0007669"/>
    <property type="project" value="UniProtKB-KW"/>
</dbReference>
<dbReference type="Gene3D" id="3.30.565.10">
    <property type="entry name" value="Histidine kinase-like ATPase, C-terminal domain"/>
    <property type="match status" value="1"/>
</dbReference>
<feature type="domain" description="PPM-type phosphatase" evidence="1">
    <location>
        <begin position="171"/>
        <end position="333"/>
    </location>
</feature>
<dbReference type="Pfam" id="PF13581">
    <property type="entry name" value="HATPase_c_2"/>
    <property type="match status" value="1"/>
</dbReference>
<dbReference type="SUPFAM" id="SSF55874">
    <property type="entry name" value="ATPase domain of HSP90 chaperone/DNA topoisomerase II/histidine kinase"/>
    <property type="match status" value="1"/>
</dbReference>
<dbReference type="InterPro" id="IPR036890">
    <property type="entry name" value="HATPase_C_sf"/>
</dbReference>
<proteinExistence type="predicted"/>
<reference evidence="4" key="1">
    <citation type="journal article" date="2019" name="Int. J. Syst. Evol. Microbiol.">
        <title>The Global Catalogue of Microorganisms (GCM) 10K type strain sequencing project: providing services to taxonomists for standard genome sequencing and annotation.</title>
        <authorList>
            <consortium name="The Broad Institute Genomics Platform"/>
            <consortium name="The Broad Institute Genome Sequencing Center for Infectious Disease"/>
            <person name="Wu L."/>
            <person name="Ma J."/>
        </authorList>
    </citation>
    <scope>NUCLEOTIDE SEQUENCE [LARGE SCALE GENOMIC DNA]</scope>
    <source>
        <strain evidence="4">JCM 17555</strain>
    </source>
</reference>
<dbReference type="PANTHER" id="PTHR35801:SF1">
    <property type="entry name" value="PHOSPHOSERINE PHOSPHATASE RSBX"/>
    <property type="match status" value="1"/>
</dbReference>
<protein>
    <submittedName>
        <fullName evidence="3">ATP-binding protein</fullName>
    </submittedName>
</protein>
<dbReference type="SUPFAM" id="SSF81606">
    <property type="entry name" value="PP2C-like"/>
    <property type="match status" value="1"/>
</dbReference>
<keyword evidence="3" id="KW-0547">Nucleotide-binding</keyword>
<evidence type="ECO:0000259" key="2">
    <source>
        <dbReference type="Pfam" id="PF13581"/>
    </source>
</evidence>
<dbReference type="InterPro" id="IPR039248">
    <property type="entry name" value="Ptase_RsbX"/>
</dbReference>
<name>A0ABP7NSD4_9GAMM</name>
<dbReference type="InterPro" id="IPR003594">
    <property type="entry name" value="HATPase_dom"/>
</dbReference>